<feature type="transmembrane region" description="Helical" evidence="1">
    <location>
        <begin position="204"/>
        <end position="226"/>
    </location>
</feature>
<name>A0A1L8SXV6_9ENTE</name>
<keyword evidence="1" id="KW-1133">Transmembrane helix</keyword>
<dbReference type="PANTHER" id="PTHR37305">
    <property type="entry name" value="INTEGRAL MEMBRANE PROTEIN-RELATED"/>
    <property type="match status" value="1"/>
</dbReference>
<gene>
    <name evidence="2" type="ORF">RV00_GL001306</name>
</gene>
<feature type="transmembrane region" description="Helical" evidence="1">
    <location>
        <begin position="90"/>
        <end position="115"/>
    </location>
</feature>
<dbReference type="Proteomes" id="UP000183700">
    <property type="component" value="Unassembled WGS sequence"/>
</dbReference>
<accession>A0A1L8SXV6</accession>
<keyword evidence="3" id="KW-1185">Reference proteome</keyword>
<dbReference type="STRING" id="319970.RV00_GL001306"/>
<evidence type="ECO:0000313" key="3">
    <source>
        <dbReference type="Proteomes" id="UP000183700"/>
    </source>
</evidence>
<organism evidence="2 3">
    <name type="scientific">Enterococcus devriesei</name>
    <dbReference type="NCBI Taxonomy" id="319970"/>
    <lineage>
        <taxon>Bacteria</taxon>
        <taxon>Bacillati</taxon>
        <taxon>Bacillota</taxon>
        <taxon>Bacilli</taxon>
        <taxon>Lactobacillales</taxon>
        <taxon>Enterococcaceae</taxon>
        <taxon>Enterococcus</taxon>
    </lineage>
</organism>
<evidence type="ECO:0000256" key="1">
    <source>
        <dbReference type="SAM" id="Phobius"/>
    </source>
</evidence>
<sequence length="231" mass="26101">MLIVFLILGLMNPLLAKLTPEIFKMTIGKSLAQTIPEPSSLDSWTQFYKNMTQIGLVVFALMFSGTVSSEVNQGTLINLVTKGLHRWTVIIGKMISLIFQWTLCLILSFLITWAYTLYYFPDDKSPYLLQAVFPLWLFGLLLMGLVLFASTIARNSYEGLLITGGGVVILGLLNLFEQVKKYNPISLTIENLDFLQKAELFQDYLAAMIISCLLFVLLIILSILLFNKKRL</sequence>
<dbReference type="PANTHER" id="PTHR37305:SF1">
    <property type="entry name" value="MEMBRANE PROTEIN"/>
    <property type="match status" value="1"/>
</dbReference>
<dbReference type="AlphaFoldDB" id="A0A1L8SXV6"/>
<comment type="caution">
    <text evidence="2">The sequence shown here is derived from an EMBL/GenBank/DDBJ whole genome shotgun (WGS) entry which is preliminary data.</text>
</comment>
<evidence type="ECO:0000313" key="2">
    <source>
        <dbReference type="EMBL" id="OJG36861.1"/>
    </source>
</evidence>
<dbReference type="GO" id="GO:0005886">
    <property type="term" value="C:plasma membrane"/>
    <property type="evidence" value="ECO:0007669"/>
    <property type="project" value="UniProtKB-SubCell"/>
</dbReference>
<dbReference type="EMBL" id="JXKM01000002">
    <property type="protein sequence ID" value="OJG36861.1"/>
    <property type="molecule type" value="Genomic_DNA"/>
</dbReference>
<keyword evidence="1" id="KW-0472">Membrane</keyword>
<dbReference type="GO" id="GO:0140359">
    <property type="term" value="F:ABC-type transporter activity"/>
    <property type="evidence" value="ECO:0007669"/>
    <property type="project" value="InterPro"/>
</dbReference>
<reference evidence="2 3" key="1">
    <citation type="submission" date="2014-12" db="EMBL/GenBank/DDBJ databases">
        <title>Draft genome sequences of 29 type strains of Enterococci.</title>
        <authorList>
            <person name="Zhong Z."/>
            <person name="Sun Z."/>
            <person name="Liu W."/>
            <person name="Zhang W."/>
            <person name="Zhang H."/>
        </authorList>
    </citation>
    <scope>NUCLEOTIDE SEQUENCE [LARGE SCALE GENOMIC DNA]</scope>
    <source>
        <strain evidence="2 3">DSM 22802</strain>
    </source>
</reference>
<feature type="transmembrane region" description="Helical" evidence="1">
    <location>
        <begin position="127"/>
        <end position="148"/>
    </location>
</feature>
<feature type="transmembrane region" description="Helical" evidence="1">
    <location>
        <begin position="160"/>
        <end position="176"/>
    </location>
</feature>
<evidence type="ECO:0008006" key="4">
    <source>
        <dbReference type="Google" id="ProtNLM"/>
    </source>
</evidence>
<proteinExistence type="predicted"/>
<protein>
    <recommendedName>
        <fullName evidence="4">ABC transporter permease</fullName>
    </recommendedName>
</protein>
<dbReference type="Pfam" id="PF12679">
    <property type="entry name" value="ABC2_membrane_2"/>
    <property type="match status" value="1"/>
</dbReference>
<keyword evidence="1" id="KW-0812">Transmembrane</keyword>